<dbReference type="PANTHER" id="PTHR12133">
    <property type="entry name" value="TRNA (ADENINE(58)-N(1))-METHYLTRANSFERASE"/>
    <property type="match status" value="1"/>
</dbReference>
<accession>A0ABQ8YCA0</accession>
<keyword evidence="12" id="KW-1185">Reference proteome</keyword>
<evidence type="ECO:0000259" key="10">
    <source>
        <dbReference type="Pfam" id="PF08704"/>
    </source>
</evidence>
<evidence type="ECO:0000256" key="1">
    <source>
        <dbReference type="ARBA" id="ARBA00004123"/>
    </source>
</evidence>
<evidence type="ECO:0000313" key="12">
    <source>
        <dbReference type="Proteomes" id="UP001150062"/>
    </source>
</evidence>
<comment type="subcellular location">
    <subcellularLocation>
        <location evidence="1">Nucleus</location>
    </subcellularLocation>
</comment>
<keyword evidence="7" id="KW-0539">Nucleus</keyword>
<keyword evidence="5 8" id="KW-0949">S-adenosyl-L-methionine</keyword>
<evidence type="ECO:0000256" key="3">
    <source>
        <dbReference type="ARBA" id="ARBA00022603"/>
    </source>
</evidence>
<dbReference type="InterPro" id="IPR029063">
    <property type="entry name" value="SAM-dependent_MTases_sf"/>
</dbReference>
<evidence type="ECO:0000256" key="4">
    <source>
        <dbReference type="ARBA" id="ARBA00022679"/>
    </source>
</evidence>
<name>A0ABQ8YCA0_9EUKA</name>
<dbReference type="Pfam" id="PF14801">
    <property type="entry name" value="TrmI-like_N"/>
    <property type="match status" value="1"/>
</dbReference>
<organism evidence="11 12">
    <name type="scientific">Anaeramoeba flamelloides</name>
    <dbReference type="NCBI Taxonomy" id="1746091"/>
    <lineage>
        <taxon>Eukaryota</taxon>
        <taxon>Metamonada</taxon>
        <taxon>Anaeramoebidae</taxon>
        <taxon>Anaeramoeba</taxon>
    </lineage>
</organism>
<dbReference type="EMBL" id="JAOAOG010000180">
    <property type="protein sequence ID" value="KAJ6242222.1"/>
    <property type="molecule type" value="Genomic_DNA"/>
</dbReference>
<reference evidence="11" key="1">
    <citation type="submission" date="2022-08" db="EMBL/GenBank/DDBJ databases">
        <title>Novel sulfate-reducing endosymbionts in the free-living metamonad Anaeramoeba.</title>
        <authorList>
            <person name="Jerlstrom-Hultqvist J."/>
            <person name="Cepicka I."/>
            <person name="Gallot-Lavallee L."/>
            <person name="Salas-Leiva D."/>
            <person name="Curtis B.A."/>
            <person name="Zahonova K."/>
            <person name="Pipaliya S."/>
            <person name="Dacks J."/>
            <person name="Roger A.J."/>
        </authorList>
    </citation>
    <scope>NUCLEOTIDE SEQUENCE</scope>
    <source>
        <strain evidence="11">Schooner1</strain>
    </source>
</reference>
<dbReference type="SUPFAM" id="SSF53335">
    <property type="entry name" value="S-adenosyl-L-methionine-dependent methyltransferases"/>
    <property type="match status" value="1"/>
</dbReference>
<evidence type="ECO:0000256" key="2">
    <source>
        <dbReference type="ARBA" id="ARBA00012796"/>
    </source>
</evidence>
<keyword evidence="4 8" id="KW-0808">Transferase</keyword>
<evidence type="ECO:0000256" key="7">
    <source>
        <dbReference type="ARBA" id="ARBA00023242"/>
    </source>
</evidence>
<protein>
    <recommendedName>
        <fullName evidence="2 8">tRNA (adenine(58)-N(1))-methyltransferase</fullName>
        <ecNumber evidence="2 8">2.1.1.220</ecNumber>
    </recommendedName>
</protein>
<evidence type="ECO:0000256" key="5">
    <source>
        <dbReference type="ARBA" id="ARBA00022691"/>
    </source>
</evidence>
<comment type="caution">
    <text evidence="11">The sequence shown here is derived from an EMBL/GenBank/DDBJ whole genome shotgun (WGS) entry which is preliminary data.</text>
</comment>
<dbReference type="PANTHER" id="PTHR12133:SF2">
    <property type="entry name" value="TRNA (ADENINE(58)-N(1))-METHYLTRANSFERASE CATALYTIC SUBUNIT TRMT61A"/>
    <property type="match status" value="1"/>
</dbReference>
<evidence type="ECO:0000313" key="11">
    <source>
        <dbReference type="EMBL" id="KAJ6242222.1"/>
    </source>
</evidence>
<proteinExistence type="inferred from homology"/>
<dbReference type="PROSITE" id="PS51620">
    <property type="entry name" value="SAM_TRM61"/>
    <property type="match status" value="1"/>
</dbReference>
<dbReference type="PIRSF" id="PIRSF017269">
    <property type="entry name" value="GCD14"/>
    <property type="match status" value="1"/>
</dbReference>
<dbReference type="CDD" id="cd02440">
    <property type="entry name" value="AdoMet_MTases"/>
    <property type="match status" value="1"/>
</dbReference>
<dbReference type="EC" id="2.1.1.220" evidence="2 8"/>
<dbReference type="Proteomes" id="UP001150062">
    <property type="component" value="Unassembled WGS sequence"/>
</dbReference>
<keyword evidence="3 8" id="KW-0489">Methyltransferase</keyword>
<evidence type="ECO:0000256" key="6">
    <source>
        <dbReference type="ARBA" id="ARBA00022694"/>
    </source>
</evidence>
<comment type="similarity">
    <text evidence="8">Belongs to the class I-like SAM-binding methyltransferase superfamily. TRM61 family.</text>
</comment>
<dbReference type="Pfam" id="PF08704">
    <property type="entry name" value="GCD14"/>
    <property type="match status" value="1"/>
</dbReference>
<sequence>MFNLNEKASEGDKVVLFGGRNYIYSLTLERDQVFRKKIGDISHNNIIGEKYGSQLNVKTKKNKEFKVYLLRFSPYTHIVTINRRTQIIYPTDISLITIQLEILPGSIVVEAGTGSGSLTSYLAQYVAPNGKIFTHDVVEERVSICKKEFQENGISHLINAEKRNVLEKGFDFVDSCVDSAIFDLPLPWKIIPEAERILKPNGMICLYSPCIEQVQLTCETLRKYNFIEIETIECIKRSYISFEKENKRIIPEFNLQKDSEKEQIIEQTKKRKRKLTQKEINNENEIEIEKENEKENEKKKGGVNASEKEEVGVSVNVNEGQSKNNFKNEKVNENENTTKNKIQIQLNNNILLTKTVGHVIGHTSFLTFARKAAL</sequence>
<evidence type="ECO:0000256" key="9">
    <source>
        <dbReference type="SAM" id="MobiDB-lite"/>
    </source>
</evidence>
<keyword evidence="6 8" id="KW-0819">tRNA processing</keyword>
<evidence type="ECO:0000256" key="8">
    <source>
        <dbReference type="PIRNR" id="PIRNR017269"/>
    </source>
</evidence>
<gene>
    <name evidence="11" type="ORF">M0813_03022</name>
</gene>
<comment type="catalytic activity">
    <reaction evidence="8">
        <text>adenosine(58) in tRNA + S-adenosyl-L-methionine = N(1)-methyladenosine(58) in tRNA + S-adenosyl-L-homocysteine + H(+)</text>
        <dbReference type="Rhea" id="RHEA:43152"/>
        <dbReference type="Rhea" id="RHEA-COMP:10365"/>
        <dbReference type="Rhea" id="RHEA-COMP:10366"/>
        <dbReference type="ChEBI" id="CHEBI:15378"/>
        <dbReference type="ChEBI" id="CHEBI:57856"/>
        <dbReference type="ChEBI" id="CHEBI:59789"/>
        <dbReference type="ChEBI" id="CHEBI:74411"/>
        <dbReference type="ChEBI" id="CHEBI:74491"/>
        <dbReference type="EC" id="2.1.1.220"/>
    </reaction>
</comment>
<dbReference type="InterPro" id="IPR014816">
    <property type="entry name" value="tRNA_MeTrfase_Gcd14"/>
</dbReference>
<dbReference type="Gene3D" id="3.40.50.150">
    <property type="entry name" value="Vaccinia Virus protein VP39"/>
    <property type="match status" value="1"/>
</dbReference>
<dbReference type="Gene3D" id="3.10.330.20">
    <property type="match status" value="1"/>
</dbReference>
<dbReference type="InterPro" id="IPR049470">
    <property type="entry name" value="TRM61_C"/>
</dbReference>
<feature type="domain" description="tRNA (adenine(58)-N(1))-methyltransferase catalytic subunit TRM61 C-terminal" evidence="10">
    <location>
        <begin position="67"/>
        <end position="285"/>
    </location>
</feature>
<feature type="region of interest" description="Disordered" evidence="9">
    <location>
        <begin position="286"/>
        <end position="309"/>
    </location>
</feature>